<dbReference type="Pfam" id="PF14518">
    <property type="entry name" value="Haem_oxygenas_2"/>
    <property type="match status" value="1"/>
</dbReference>
<dbReference type="Proteomes" id="UP000029833">
    <property type="component" value="Unassembled WGS sequence"/>
</dbReference>
<accession>A0A0A0B8N0</accession>
<proteinExistence type="predicted"/>
<sequence length="337" mass="36598">MYLPTPRGPLSSALVPVLRGPVPGDDDAAPALPVADALAASTDLLEDDDVQLALFCLYELHYRGFEDVDDRWEWEPGLLRARRRLEDAFEAELRERIKVPDAHGLDQAGVAETLFTMAAAETGPGLARYVGKKASEGQLKELLVQRSLYQLKEADPHTWAVPRLAGGPKAALVEIQADEYGGGDPERMHAALFAQTMRGLGLDDAYGRYIEELPAITLASLNAMSLFGLHRRLRGAVAGHLAAFEMTSSLPNRFYGNGFRRHGHGPETTLYFDEHVEADAVHEQIAGRDLAGGLARDEPELVPDILFGAAVCLALDDAVAEHIMSAWQAGRSSLRAG</sequence>
<dbReference type="OrthoDB" id="252872at2"/>
<evidence type="ECO:0008006" key="3">
    <source>
        <dbReference type="Google" id="ProtNLM"/>
    </source>
</evidence>
<evidence type="ECO:0000313" key="1">
    <source>
        <dbReference type="EMBL" id="KGM02174.1"/>
    </source>
</evidence>
<dbReference type="EMBL" id="AXNT01000063">
    <property type="protein sequence ID" value="KGM02174.1"/>
    <property type="molecule type" value="Genomic_DNA"/>
</dbReference>
<dbReference type="Gene3D" id="1.20.910.10">
    <property type="entry name" value="Heme oxygenase-like"/>
    <property type="match status" value="1"/>
</dbReference>
<dbReference type="STRING" id="1408250.Q760_15190"/>
<dbReference type="SMART" id="SM01236">
    <property type="entry name" value="Haem_oxygenase_2"/>
    <property type="match status" value="1"/>
</dbReference>
<comment type="caution">
    <text evidence="1">The sequence shown here is derived from an EMBL/GenBank/DDBJ whole genome shotgun (WGS) entry which is preliminary data.</text>
</comment>
<protein>
    <recommendedName>
        <fullName evidence="3">Iron-containing redox enzyme family protein</fullName>
    </recommendedName>
</protein>
<gene>
    <name evidence="1" type="ORF">Q760_15190</name>
</gene>
<keyword evidence="2" id="KW-1185">Reference proteome</keyword>
<dbReference type="SUPFAM" id="SSF48613">
    <property type="entry name" value="Heme oxygenase-like"/>
    <property type="match status" value="1"/>
</dbReference>
<reference evidence="1 2" key="1">
    <citation type="submission" date="2013-10" db="EMBL/GenBank/DDBJ databases">
        <authorList>
            <person name="Wang G."/>
            <person name="Zhuang W."/>
        </authorList>
    </citation>
    <scope>NUCLEOTIDE SEQUENCE [LARGE SCALE GENOMIC DNA]</scope>
    <source>
        <strain evidence="1 2">DSM 20118</strain>
    </source>
</reference>
<evidence type="ECO:0000313" key="2">
    <source>
        <dbReference type="Proteomes" id="UP000029833"/>
    </source>
</evidence>
<organism evidence="1 2">
    <name type="scientific">Cellulomonas cellasea DSM 20118</name>
    <dbReference type="NCBI Taxonomy" id="1408250"/>
    <lineage>
        <taxon>Bacteria</taxon>
        <taxon>Bacillati</taxon>
        <taxon>Actinomycetota</taxon>
        <taxon>Actinomycetes</taxon>
        <taxon>Micrococcales</taxon>
        <taxon>Cellulomonadaceae</taxon>
        <taxon>Cellulomonas</taxon>
    </lineage>
</organism>
<dbReference type="RefSeq" id="WP_034629728.1">
    <property type="nucleotide sequence ID" value="NZ_AXNT01000063.1"/>
</dbReference>
<dbReference type="AlphaFoldDB" id="A0A0A0B8N0"/>
<name>A0A0A0B8N0_9CELL</name>
<dbReference type="InterPro" id="IPR016084">
    <property type="entry name" value="Haem_Oase-like_multi-hlx"/>
</dbReference>